<keyword evidence="1" id="KW-1133">Transmembrane helix</keyword>
<name>A0A397TGZ6_9GLOM</name>
<feature type="transmembrane region" description="Helical" evidence="1">
    <location>
        <begin position="43"/>
        <end position="62"/>
    </location>
</feature>
<organism evidence="2 3">
    <name type="scientific">Glomus cerebriforme</name>
    <dbReference type="NCBI Taxonomy" id="658196"/>
    <lineage>
        <taxon>Eukaryota</taxon>
        <taxon>Fungi</taxon>
        <taxon>Fungi incertae sedis</taxon>
        <taxon>Mucoromycota</taxon>
        <taxon>Glomeromycotina</taxon>
        <taxon>Glomeromycetes</taxon>
        <taxon>Glomerales</taxon>
        <taxon>Glomeraceae</taxon>
        <taxon>Glomus</taxon>
    </lineage>
</organism>
<gene>
    <name evidence="2" type="ORF">C1645_760440</name>
</gene>
<reference evidence="2 3" key="1">
    <citation type="submission" date="2018-06" db="EMBL/GenBank/DDBJ databases">
        <title>Comparative genomics reveals the genomic features of Rhizophagus irregularis, R. cerebriforme, R. diaphanum and Gigaspora rosea, and their symbiotic lifestyle signature.</title>
        <authorList>
            <person name="Morin E."/>
            <person name="San Clemente H."/>
            <person name="Chen E.C.H."/>
            <person name="De La Providencia I."/>
            <person name="Hainaut M."/>
            <person name="Kuo A."/>
            <person name="Kohler A."/>
            <person name="Murat C."/>
            <person name="Tang N."/>
            <person name="Roy S."/>
            <person name="Loubradou J."/>
            <person name="Henrissat B."/>
            <person name="Grigoriev I.V."/>
            <person name="Corradi N."/>
            <person name="Roux C."/>
            <person name="Martin F.M."/>
        </authorList>
    </citation>
    <scope>NUCLEOTIDE SEQUENCE [LARGE SCALE GENOMIC DNA]</scope>
    <source>
        <strain evidence="2 3">DAOM 227022</strain>
    </source>
</reference>
<keyword evidence="1" id="KW-0472">Membrane</keyword>
<comment type="caution">
    <text evidence="2">The sequence shown here is derived from an EMBL/GenBank/DDBJ whole genome shotgun (WGS) entry which is preliminary data.</text>
</comment>
<keyword evidence="3" id="KW-1185">Reference proteome</keyword>
<dbReference type="AlphaFoldDB" id="A0A397TGZ6"/>
<evidence type="ECO:0000256" key="1">
    <source>
        <dbReference type="SAM" id="Phobius"/>
    </source>
</evidence>
<dbReference type="EMBL" id="QKYT01000085">
    <property type="protein sequence ID" value="RIA94271.1"/>
    <property type="molecule type" value="Genomic_DNA"/>
</dbReference>
<feature type="transmembrane region" description="Helical" evidence="1">
    <location>
        <begin position="16"/>
        <end position="37"/>
    </location>
</feature>
<dbReference type="Proteomes" id="UP000265703">
    <property type="component" value="Unassembled WGS sequence"/>
</dbReference>
<accession>A0A397TGZ6</accession>
<protein>
    <submittedName>
        <fullName evidence="2">Uncharacterized protein</fullName>
    </submittedName>
</protein>
<sequence>MLNDVNDVNYVNYVNMIYYLFILIVVQTVILGIVYYLHNTYQILYLLLLSYPVFLSIICKIMK</sequence>
<evidence type="ECO:0000313" key="3">
    <source>
        <dbReference type="Proteomes" id="UP000265703"/>
    </source>
</evidence>
<keyword evidence="1" id="KW-0812">Transmembrane</keyword>
<proteinExistence type="predicted"/>
<evidence type="ECO:0000313" key="2">
    <source>
        <dbReference type="EMBL" id="RIA94271.1"/>
    </source>
</evidence>